<gene>
    <name evidence="2" type="ORF">AUR04nite_18740</name>
</gene>
<feature type="transmembrane region" description="Helical" evidence="1">
    <location>
        <begin position="56"/>
        <end position="77"/>
    </location>
</feature>
<feature type="transmembrane region" description="Helical" evidence="1">
    <location>
        <begin position="144"/>
        <end position="166"/>
    </location>
</feature>
<dbReference type="AlphaFoldDB" id="A0A4Y4DLY4"/>
<keyword evidence="1" id="KW-0812">Transmembrane</keyword>
<dbReference type="RefSeq" id="WP_141364298.1">
    <property type="nucleotide sequence ID" value="NZ_BAAAJL010000011.1"/>
</dbReference>
<dbReference type="Pfam" id="PF06912">
    <property type="entry name" value="DUF1275"/>
    <property type="match status" value="1"/>
</dbReference>
<keyword evidence="1" id="KW-1133">Transmembrane helix</keyword>
<dbReference type="PANTHER" id="PTHR37314:SF4">
    <property type="entry name" value="UPF0700 TRANSMEMBRANE PROTEIN YOAK"/>
    <property type="match status" value="1"/>
</dbReference>
<evidence type="ECO:0000313" key="2">
    <source>
        <dbReference type="EMBL" id="GED06342.1"/>
    </source>
</evidence>
<sequence length="243" mass="25400">MARNLRWRSIFFAGVVTAMAGFVDGVGFIHFGGYFLSFMSGNSTRSSASLMSGDVTGWSMAMGLVGSFVAGVVAATLLSFRAGAFRRPIVMFLSGLLLAGAAVLGTREEMGIGELGMPGACLLAAAMGSVNVSYTRSGEVSVGLTYMTGTLVKFGQHFAGALITVLSGGKHASSLVAWAPYAVLWSMITLGSVAGVFCYLHFGLASLWLVAAGMLLWAALALSRELRTGKHAPAPSRVRREIL</sequence>
<keyword evidence="1" id="KW-0472">Membrane</keyword>
<evidence type="ECO:0008006" key="4">
    <source>
        <dbReference type="Google" id="ProtNLM"/>
    </source>
</evidence>
<reference evidence="2 3" key="1">
    <citation type="submission" date="2019-06" db="EMBL/GenBank/DDBJ databases">
        <title>Whole genome shotgun sequence of Glutamicibacter uratoxydans NBRC 15515.</title>
        <authorList>
            <person name="Hosoyama A."/>
            <person name="Uohara A."/>
            <person name="Ohji S."/>
            <person name="Ichikawa N."/>
        </authorList>
    </citation>
    <scope>NUCLEOTIDE SEQUENCE [LARGE SCALE GENOMIC DNA]</scope>
    <source>
        <strain evidence="2 3">NBRC 15515</strain>
    </source>
</reference>
<dbReference type="EMBL" id="BJNY01000009">
    <property type="protein sequence ID" value="GED06342.1"/>
    <property type="molecule type" value="Genomic_DNA"/>
</dbReference>
<dbReference type="Proteomes" id="UP000316612">
    <property type="component" value="Unassembled WGS sequence"/>
</dbReference>
<name>A0A4Y4DLY4_GLUUR</name>
<accession>A0A4Y4DLY4</accession>
<feature type="transmembrane region" description="Helical" evidence="1">
    <location>
        <begin position="12"/>
        <end position="36"/>
    </location>
</feature>
<protein>
    <recommendedName>
        <fullName evidence="4">DUF1275 family protein</fullName>
    </recommendedName>
</protein>
<dbReference type="OrthoDB" id="3544269at2"/>
<dbReference type="PANTHER" id="PTHR37314">
    <property type="entry name" value="SLR0142 PROTEIN"/>
    <property type="match status" value="1"/>
</dbReference>
<proteinExistence type="predicted"/>
<evidence type="ECO:0000313" key="3">
    <source>
        <dbReference type="Proteomes" id="UP000316612"/>
    </source>
</evidence>
<feature type="transmembrane region" description="Helical" evidence="1">
    <location>
        <begin position="178"/>
        <end position="197"/>
    </location>
</feature>
<organism evidence="2 3">
    <name type="scientific">Glutamicibacter uratoxydans</name>
    <name type="common">Arthrobacter uratoxydans</name>
    <dbReference type="NCBI Taxonomy" id="43667"/>
    <lineage>
        <taxon>Bacteria</taxon>
        <taxon>Bacillati</taxon>
        <taxon>Actinomycetota</taxon>
        <taxon>Actinomycetes</taxon>
        <taxon>Micrococcales</taxon>
        <taxon>Micrococcaceae</taxon>
        <taxon>Glutamicibacter</taxon>
    </lineage>
</organism>
<dbReference type="InterPro" id="IPR010699">
    <property type="entry name" value="DUF1275"/>
</dbReference>
<keyword evidence="3" id="KW-1185">Reference proteome</keyword>
<comment type="caution">
    <text evidence="2">The sequence shown here is derived from an EMBL/GenBank/DDBJ whole genome shotgun (WGS) entry which is preliminary data.</text>
</comment>
<evidence type="ECO:0000256" key="1">
    <source>
        <dbReference type="SAM" id="Phobius"/>
    </source>
</evidence>
<feature type="transmembrane region" description="Helical" evidence="1">
    <location>
        <begin position="203"/>
        <end position="222"/>
    </location>
</feature>
<feature type="transmembrane region" description="Helical" evidence="1">
    <location>
        <begin position="89"/>
        <end position="107"/>
    </location>
</feature>